<dbReference type="VEuPathDB" id="VectorBase:GAUT035940"/>
<name>A0A1A9VFX2_GLOAU</name>
<organism evidence="1 2">
    <name type="scientific">Glossina austeni</name>
    <name type="common">Savannah tsetse fly</name>
    <dbReference type="NCBI Taxonomy" id="7395"/>
    <lineage>
        <taxon>Eukaryota</taxon>
        <taxon>Metazoa</taxon>
        <taxon>Ecdysozoa</taxon>
        <taxon>Arthropoda</taxon>
        <taxon>Hexapoda</taxon>
        <taxon>Insecta</taxon>
        <taxon>Pterygota</taxon>
        <taxon>Neoptera</taxon>
        <taxon>Endopterygota</taxon>
        <taxon>Diptera</taxon>
        <taxon>Brachycera</taxon>
        <taxon>Muscomorpha</taxon>
        <taxon>Hippoboscoidea</taxon>
        <taxon>Glossinidae</taxon>
        <taxon>Glossina</taxon>
    </lineage>
</organism>
<dbReference type="EnsemblMetazoa" id="GAUT035940-RA">
    <property type="protein sequence ID" value="GAUT035940-PA"/>
    <property type="gene ID" value="GAUT035940"/>
</dbReference>
<sequence>MSKGGSLNKNKRLKVLQRPQPCAYSCGAASLQLPLGQKNHLSFNSNKASVILYSCAGGPVQRFKRIQTKTSYGEIGNQVASSQATKYKEHTIRQFPLCFKPLRVELRASFAHKSTEVCGTLSVLFMIQERRSATVVGAGTRAMFYSSE</sequence>
<evidence type="ECO:0000313" key="1">
    <source>
        <dbReference type="EnsemblMetazoa" id="GAUT035940-PA"/>
    </source>
</evidence>
<accession>A0A1A9VFX2</accession>
<proteinExistence type="predicted"/>
<protein>
    <submittedName>
        <fullName evidence="1">Uncharacterized protein</fullName>
    </submittedName>
</protein>
<dbReference type="Proteomes" id="UP000078200">
    <property type="component" value="Unassembled WGS sequence"/>
</dbReference>
<dbReference type="AlphaFoldDB" id="A0A1A9VFX2"/>
<evidence type="ECO:0000313" key="2">
    <source>
        <dbReference type="Proteomes" id="UP000078200"/>
    </source>
</evidence>
<reference evidence="1" key="1">
    <citation type="submission" date="2020-05" db="UniProtKB">
        <authorList>
            <consortium name="EnsemblMetazoa"/>
        </authorList>
    </citation>
    <scope>IDENTIFICATION</scope>
    <source>
        <strain evidence="1">TTRI</strain>
    </source>
</reference>
<keyword evidence="2" id="KW-1185">Reference proteome</keyword>